<evidence type="ECO:0000313" key="1">
    <source>
        <dbReference type="EMBL" id="SFQ69239.1"/>
    </source>
</evidence>
<keyword evidence="2" id="KW-1185">Reference proteome</keyword>
<accession>A0A1I6AKM9</accession>
<dbReference type="Proteomes" id="UP000243106">
    <property type="component" value="Unassembled WGS sequence"/>
</dbReference>
<gene>
    <name evidence="1" type="ORF">SAMN05421853_12319</name>
</gene>
<proteinExistence type="predicted"/>
<reference evidence="2" key="1">
    <citation type="submission" date="2016-10" db="EMBL/GenBank/DDBJ databases">
        <authorList>
            <person name="Varghese N."/>
            <person name="Submissions S."/>
        </authorList>
    </citation>
    <scope>NUCLEOTIDE SEQUENCE [LARGE SCALE GENOMIC DNA]</scope>
    <source>
        <strain evidence="2">JCM 10271</strain>
    </source>
</reference>
<evidence type="ECO:0000313" key="2">
    <source>
        <dbReference type="Proteomes" id="UP000243106"/>
    </source>
</evidence>
<dbReference type="EMBL" id="FOXV01000023">
    <property type="protein sequence ID" value="SFQ69239.1"/>
    <property type="molecule type" value="Genomic_DNA"/>
</dbReference>
<organism evidence="1 2">
    <name type="scientific">Roseivivax halotolerans</name>
    <dbReference type="NCBI Taxonomy" id="93684"/>
    <lineage>
        <taxon>Bacteria</taxon>
        <taxon>Pseudomonadati</taxon>
        <taxon>Pseudomonadota</taxon>
        <taxon>Alphaproteobacteria</taxon>
        <taxon>Rhodobacterales</taxon>
        <taxon>Roseobacteraceae</taxon>
        <taxon>Roseivivax</taxon>
    </lineage>
</organism>
<dbReference type="AlphaFoldDB" id="A0A1I6AKM9"/>
<protein>
    <submittedName>
        <fullName evidence="1">Uncharacterized protein</fullName>
    </submittedName>
</protein>
<dbReference type="RefSeq" id="WP_093015926.1">
    <property type="nucleotide sequence ID" value="NZ_FOXV01000023.1"/>
</dbReference>
<name>A0A1I6AKM9_9RHOB</name>
<sequence length="106" mass="12036">MTLTELKMRHAHMLSRYNSGIEIGPGWIDLVDRLLKDLDALQVGIEVTQIKSKYATLSCYLAAYSDTAIEIVDRYEELSAHTCERCGKPGEIRRRGWLETLCDDCA</sequence>